<dbReference type="EMBL" id="AP009153">
    <property type="protein sequence ID" value="BAH39183.1"/>
    <property type="molecule type" value="Genomic_DNA"/>
</dbReference>
<name>C1A9K6_GEMAT</name>
<dbReference type="PROSITE" id="PS00194">
    <property type="entry name" value="THIOREDOXIN_1"/>
    <property type="match status" value="1"/>
</dbReference>
<dbReference type="Gene3D" id="3.40.30.10">
    <property type="entry name" value="Glutaredoxin"/>
    <property type="match status" value="1"/>
</dbReference>
<evidence type="ECO:0000256" key="3">
    <source>
        <dbReference type="ARBA" id="ARBA00023284"/>
    </source>
</evidence>
<proteinExistence type="predicted"/>
<dbReference type="PANTHER" id="PTHR42852">
    <property type="entry name" value="THIOL:DISULFIDE INTERCHANGE PROTEIN DSBE"/>
    <property type="match status" value="1"/>
</dbReference>
<dbReference type="CDD" id="cd02966">
    <property type="entry name" value="TlpA_like_family"/>
    <property type="match status" value="1"/>
</dbReference>
<keyword evidence="6" id="KW-1185">Reference proteome</keyword>
<dbReference type="InterPro" id="IPR013740">
    <property type="entry name" value="Redoxin"/>
</dbReference>
<dbReference type="KEGG" id="gau:GAU_2141"/>
<evidence type="ECO:0000313" key="5">
    <source>
        <dbReference type="EMBL" id="BAH39183.1"/>
    </source>
</evidence>
<dbReference type="Proteomes" id="UP000002209">
    <property type="component" value="Chromosome"/>
</dbReference>
<sequence length="155" mass="16731">MGARAKERRQPSYAITTRAGGLLTPDSLRGRVVLVNIWATWCPPCRAEMPLLQQLAEAYASDSVVVLGLSVDRGPARTVDAFLAERGITYPVAIVSDEVVRAFGGVRGYPTSLLLDKQGVVRHTVMGPVGPVTLRPALRRLIAEPRDAASPPPRH</sequence>
<evidence type="ECO:0000259" key="4">
    <source>
        <dbReference type="PROSITE" id="PS51352"/>
    </source>
</evidence>
<dbReference type="InterPro" id="IPR050553">
    <property type="entry name" value="Thioredoxin_ResA/DsbE_sf"/>
</dbReference>
<dbReference type="AlphaFoldDB" id="C1A9K6"/>
<dbReference type="eggNOG" id="COG0526">
    <property type="taxonomic scope" value="Bacteria"/>
</dbReference>
<evidence type="ECO:0000256" key="2">
    <source>
        <dbReference type="ARBA" id="ARBA00022748"/>
    </source>
</evidence>
<dbReference type="SUPFAM" id="SSF52833">
    <property type="entry name" value="Thioredoxin-like"/>
    <property type="match status" value="1"/>
</dbReference>
<feature type="domain" description="Thioredoxin" evidence="4">
    <location>
        <begin position="4"/>
        <end position="143"/>
    </location>
</feature>
<dbReference type="PANTHER" id="PTHR42852:SF13">
    <property type="entry name" value="PROTEIN DIPZ"/>
    <property type="match status" value="1"/>
</dbReference>
<dbReference type="InterPro" id="IPR017937">
    <property type="entry name" value="Thioredoxin_CS"/>
</dbReference>
<dbReference type="STRING" id="379066.GAU_2141"/>
<reference evidence="6" key="1">
    <citation type="submission" date="2006-03" db="EMBL/GenBank/DDBJ databases">
        <title>Complete genome sequence of Gemmatimonas aurantiaca T-27 that represents a novel phylum Gemmatimonadetes.</title>
        <authorList>
            <person name="Takasaki K."/>
            <person name="Ichikawa N."/>
            <person name="Miura H."/>
            <person name="Matsushita S."/>
            <person name="Watanabe Y."/>
            <person name="Oguchi A."/>
            <person name="Ankai A."/>
            <person name="Yashiro I."/>
            <person name="Takahashi M."/>
            <person name="Terui Y."/>
            <person name="Fukui S."/>
            <person name="Yokoyama H."/>
            <person name="Tanikawa S."/>
            <person name="Hanada S."/>
            <person name="Kamagata Y."/>
            <person name="Fujita N."/>
        </authorList>
    </citation>
    <scope>NUCLEOTIDE SEQUENCE [LARGE SCALE GENOMIC DNA]</scope>
    <source>
        <strain evidence="6">T-27 / DSM 14586 / JCM 11422 / NBRC 100505</strain>
    </source>
</reference>
<dbReference type="InterPro" id="IPR036249">
    <property type="entry name" value="Thioredoxin-like_sf"/>
</dbReference>
<protein>
    <submittedName>
        <fullName evidence="5">Thioredoxin</fullName>
    </submittedName>
</protein>
<organism evidence="5 6">
    <name type="scientific">Gemmatimonas aurantiaca (strain DSM 14586 / JCM 11422 / NBRC 100505 / T-27)</name>
    <dbReference type="NCBI Taxonomy" id="379066"/>
    <lineage>
        <taxon>Bacteria</taxon>
        <taxon>Pseudomonadati</taxon>
        <taxon>Gemmatimonadota</taxon>
        <taxon>Gemmatimonadia</taxon>
        <taxon>Gemmatimonadales</taxon>
        <taxon>Gemmatimonadaceae</taxon>
        <taxon>Gemmatimonas</taxon>
    </lineage>
</organism>
<evidence type="ECO:0000313" key="6">
    <source>
        <dbReference type="Proteomes" id="UP000002209"/>
    </source>
</evidence>
<dbReference type="GO" id="GO:0017004">
    <property type="term" value="P:cytochrome complex assembly"/>
    <property type="evidence" value="ECO:0007669"/>
    <property type="project" value="UniProtKB-KW"/>
</dbReference>
<dbReference type="GO" id="GO:0016491">
    <property type="term" value="F:oxidoreductase activity"/>
    <property type="evidence" value="ECO:0007669"/>
    <property type="project" value="InterPro"/>
</dbReference>
<keyword evidence="2" id="KW-0201">Cytochrome c-type biogenesis</keyword>
<dbReference type="HOGENOM" id="CLU_042529_11_2_0"/>
<keyword evidence="3" id="KW-0676">Redox-active center</keyword>
<evidence type="ECO:0000256" key="1">
    <source>
        <dbReference type="ARBA" id="ARBA00004196"/>
    </source>
</evidence>
<dbReference type="PROSITE" id="PS51352">
    <property type="entry name" value="THIOREDOXIN_2"/>
    <property type="match status" value="1"/>
</dbReference>
<gene>
    <name evidence="5" type="ordered locus">GAU_2141</name>
</gene>
<dbReference type="GO" id="GO:0030313">
    <property type="term" value="C:cell envelope"/>
    <property type="evidence" value="ECO:0007669"/>
    <property type="project" value="UniProtKB-SubCell"/>
</dbReference>
<comment type="subcellular location">
    <subcellularLocation>
        <location evidence="1">Cell envelope</location>
    </subcellularLocation>
</comment>
<dbReference type="InterPro" id="IPR013766">
    <property type="entry name" value="Thioredoxin_domain"/>
</dbReference>
<accession>C1A9K6</accession>
<dbReference type="Pfam" id="PF08534">
    <property type="entry name" value="Redoxin"/>
    <property type="match status" value="1"/>
</dbReference>